<gene>
    <name evidence="15" type="ORF">DGYR_LOCUS2529</name>
</gene>
<dbReference type="AlphaFoldDB" id="A0A7I8VCX4"/>
<dbReference type="Pfam" id="PF13639">
    <property type="entry name" value="zf-RING_2"/>
    <property type="match status" value="1"/>
</dbReference>
<comment type="pathway">
    <text evidence="2">Protein modification; protein ubiquitination.</text>
</comment>
<name>A0A7I8VCX4_9ANNE</name>
<dbReference type="PANTHER" id="PTHR15067:SF5">
    <property type="entry name" value="E3 UBIQUITIN-PROTEIN LIGASE AMFR"/>
    <property type="match status" value="1"/>
</dbReference>
<feature type="transmembrane region" description="Helical" evidence="12">
    <location>
        <begin position="15"/>
        <end position="34"/>
    </location>
</feature>
<evidence type="ECO:0000256" key="2">
    <source>
        <dbReference type="ARBA" id="ARBA00004906"/>
    </source>
</evidence>
<evidence type="ECO:0000313" key="15">
    <source>
        <dbReference type="EMBL" id="CAD5113563.1"/>
    </source>
</evidence>
<dbReference type="Gene3D" id="1.10.8.10">
    <property type="entry name" value="DNA helicase RuvA subunit, C-terminal domain"/>
    <property type="match status" value="1"/>
</dbReference>
<dbReference type="Pfam" id="PF25563">
    <property type="entry name" value="TPR_SYVN1_N"/>
    <property type="match status" value="1"/>
</dbReference>
<evidence type="ECO:0000256" key="8">
    <source>
        <dbReference type="ARBA" id="ARBA00022989"/>
    </source>
</evidence>
<dbReference type="Proteomes" id="UP000549394">
    <property type="component" value="Unassembled WGS sequence"/>
</dbReference>
<evidence type="ECO:0000256" key="3">
    <source>
        <dbReference type="ARBA" id="ARBA00022679"/>
    </source>
</evidence>
<evidence type="ECO:0000256" key="7">
    <source>
        <dbReference type="ARBA" id="ARBA00022833"/>
    </source>
</evidence>
<evidence type="ECO:0000256" key="6">
    <source>
        <dbReference type="ARBA" id="ARBA00022771"/>
    </source>
</evidence>
<dbReference type="GO" id="GO:0005829">
    <property type="term" value="C:cytosol"/>
    <property type="evidence" value="ECO:0007669"/>
    <property type="project" value="TreeGrafter"/>
</dbReference>
<evidence type="ECO:0000256" key="9">
    <source>
        <dbReference type="ARBA" id="ARBA00023136"/>
    </source>
</evidence>
<evidence type="ECO:0000256" key="1">
    <source>
        <dbReference type="ARBA" id="ARBA00004141"/>
    </source>
</evidence>
<dbReference type="InterPro" id="IPR057992">
    <property type="entry name" value="TPR_SYVN1_N"/>
</dbReference>
<keyword evidence="6 10" id="KW-0863">Zinc-finger</keyword>
<dbReference type="CDD" id="cd16455">
    <property type="entry name" value="RING-H2_AMFR"/>
    <property type="match status" value="1"/>
</dbReference>
<dbReference type="InterPro" id="IPR013083">
    <property type="entry name" value="Znf_RING/FYVE/PHD"/>
</dbReference>
<evidence type="ECO:0000256" key="12">
    <source>
        <dbReference type="SAM" id="Phobius"/>
    </source>
</evidence>
<dbReference type="SUPFAM" id="SSF57850">
    <property type="entry name" value="RING/U-box"/>
    <property type="match status" value="1"/>
</dbReference>
<organism evidence="15 16">
    <name type="scientific">Dimorphilus gyrociliatus</name>
    <dbReference type="NCBI Taxonomy" id="2664684"/>
    <lineage>
        <taxon>Eukaryota</taxon>
        <taxon>Metazoa</taxon>
        <taxon>Spiralia</taxon>
        <taxon>Lophotrochozoa</taxon>
        <taxon>Annelida</taxon>
        <taxon>Polychaeta</taxon>
        <taxon>Polychaeta incertae sedis</taxon>
        <taxon>Dinophilidae</taxon>
        <taxon>Dimorphilus</taxon>
    </lineage>
</organism>
<protein>
    <submittedName>
        <fullName evidence="15">DgyrCDS2728</fullName>
    </submittedName>
</protein>
<feature type="domain" description="CUE" evidence="14">
    <location>
        <begin position="487"/>
        <end position="529"/>
    </location>
</feature>
<sequence>MPFAFLGQTIPVPSLRTYTVISISLIALAMYYSYDTAIEFRDSIEKKANKSISPSDLPFVNQRWPIDKSKNTSDLSGEEKSLEDDGKDLNNTGIVLKGESLSVDMALVLLQEGWCTIIVINMCYCMLLLLGKCLQVVFFGKLRVSERQQIKEKVMNFIFYKFIFVFGVLNVQRAEDVVLWIVWFSVLLFLTVFCLLCRERFDYLASSPTTRLRLHLKVLLLLSCIFLLSLSMIYAAYYLGSATDWNTLAFLAAEALLLFCKCTLGLVKYGIHLYDTFGASVWERRHSANYYADFILEMAYSLIDFLHHFHMLFWGNVFLSMASLVIFMQIRYLFSEILRRWNRHSNYMRVVRSIDSKFPIVTDIDESDCQCAICWDKMESARKLPCKHLFHRTCLGLWLEQDTSCPTCRLSIIDESARNNTNAAPEVAGSRLFSFDFMNSGANHAFRFDGSRYISWLPSLSVEVTHTHMRGPVLRRGNVNRPRYSSHLQNMARQVMTIFPDSDINAVLEDLSETHSMETTVGNIVEGRLRMNSSSPEEEHLEQTMLTEESEDKPSDTVNDTVEVSEPVDQQVPSTSLYSEPKVETPTCGHRFSKSASERQEILRRNKMVMLEKARRNYMQKLGQRVSTSTEGLIKRK</sequence>
<dbReference type="GO" id="GO:0061630">
    <property type="term" value="F:ubiquitin protein ligase activity"/>
    <property type="evidence" value="ECO:0007669"/>
    <property type="project" value="TreeGrafter"/>
</dbReference>
<feature type="domain" description="RING-type" evidence="13">
    <location>
        <begin position="371"/>
        <end position="409"/>
    </location>
</feature>
<reference evidence="15 16" key="1">
    <citation type="submission" date="2020-08" db="EMBL/GenBank/DDBJ databases">
        <authorList>
            <person name="Hejnol A."/>
        </authorList>
    </citation>
    <scope>NUCLEOTIDE SEQUENCE [LARGE SCALE GENOMIC DNA]</scope>
</reference>
<dbReference type="PROSITE" id="PS50089">
    <property type="entry name" value="ZF_RING_2"/>
    <property type="match status" value="1"/>
</dbReference>
<dbReference type="Gene3D" id="3.30.40.10">
    <property type="entry name" value="Zinc/RING finger domain, C3HC4 (zinc finger)"/>
    <property type="match status" value="1"/>
</dbReference>
<evidence type="ECO:0000256" key="10">
    <source>
        <dbReference type="PROSITE-ProRule" id="PRU00175"/>
    </source>
</evidence>
<dbReference type="GO" id="GO:0005783">
    <property type="term" value="C:endoplasmic reticulum"/>
    <property type="evidence" value="ECO:0007669"/>
    <property type="project" value="TreeGrafter"/>
</dbReference>
<dbReference type="GO" id="GO:0043130">
    <property type="term" value="F:ubiquitin binding"/>
    <property type="evidence" value="ECO:0007669"/>
    <property type="project" value="InterPro"/>
</dbReference>
<comment type="subcellular location">
    <subcellularLocation>
        <location evidence="1">Membrane</location>
        <topology evidence="1">Multi-pass membrane protein</topology>
    </subcellularLocation>
</comment>
<dbReference type="GO" id="GO:0070936">
    <property type="term" value="P:protein K48-linked ubiquitination"/>
    <property type="evidence" value="ECO:0007669"/>
    <property type="project" value="TreeGrafter"/>
</dbReference>
<dbReference type="SMART" id="SM00184">
    <property type="entry name" value="RING"/>
    <property type="match status" value="1"/>
</dbReference>
<evidence type="ECO:0000313" key="16">
    <source>
        <dbReference type="Proteomes" id="UP000549394"/>
    </source>
</evidence>
<evidence type="ECO:0000256" key="4">
    <source>
        <dbReference type="ARBA" id="ARBA00022692"/>
    </source>
</evidence>
<feature type="transmembrane region" description="Helical" evidence="12">
    <location>
        <begin position="177"/>
        <end position="197"/>
    </location>
</feature>
<dbReference type="GO" id="GO:0008270">
    <property type="term" value="F:zinc ion binding"/>
    <property type="evidence" value="ECO:0007669"/>
    <property type="project" value="UniProtKB-KW"/>
</dbReference>
<keyword evidence="4 12" id="KW-0812">Transmembrane</keyword>
<keyword evidence="3" id="KW-0808">Transferase</keyword>
<dbReference type="GO" id="GO:0030968">
    <property type="term" value="P:endoplasmic reticulum unfolded protein response"/>
    <property type="evidence" value="ECO:0007669"/>
    <property type="project" value="TreeGrafter"/>
</dbReference>
<dbReference type="InterPro" id="IPR001841">
    <property type="entry name" value="Znf_RING"/>
</dbReference>
<keyword evidence="5" id="KW-0479">Metal-binding</keyword>
<feature type="transmembrane region" description="Helical" evidence="12">
    <location>
        <begin position="117"/>
        <end position="142"/>
    </location>
</feature>
<evidence type="ECO:0000256" key="5">
    <source>
        <dbReference type="ARBA" id="ARBA00022723"/>
    </source>
</evidence>
<dbReference type="PROSITE" id="PS51140">
    <property type="entry name" value="CUE"/>
    <property type="match status" value="1"/>
</dbReference>
<feature type="transmembrane region" description="Helical" evidence="12">
    <location>
        <begin position="154"/>
        <end position="171"/>
    </location>
</feature>
<keyword evidence="9 12" id="KW-0472">Membrane</keyword>
<dbReference type="GO" id="GO:0000151">
    <property type="term" value="C:ubiquitin ligase complex"/>
    <property type="evidence" value="ECO:0007669"/>
    <property type="project" value="TreeGrafter"/>
</dbReference>
<feature type="transmembrane region" description="Helical" evidence="12">
    <location>
        <begin position="313"/>
        <end position="334"/>
    </location>
</feature>
<dbReference type="InterPro" id="IPR003892">
    <property type="entry name" value="CUE"/>
</dbReference>
<evidence type="ECO:0000259" key="14">
    <source>
        <dbReference type="PROSITE" id="PS51140"/>
    </source>
</evidence>
<evidence type="ECO:0000259" key="13">
    <source>
        <dbReference type="PROSITE" id="PS50089"/>
    </source>
</evidence>
<keyword evidence="8 12" id="KW-1133">Transmembrane helix</keyword>
<dbReference type="GO" id="GO:0016020">
    <property type="term" value="C:membrane"/>
    <property type="evidence" value="ECO:0007669"/>
    <property type="project" value="UniProtKB-SubCell"/>
</dbReference>
<keyword evidence="16" id="KW-1185">Reference proteome</keyword>
<evidence type="ECO:0000256" key="11">
    <source>
        <dbReference type="SAM" id="MobiDB-lite"/>
    </source>
</evidence>
<comment type="caution">
    <text evidence="15">The sequence shown here is derived from an EMBL/GenBank/DDBJ whole genome shotgun (WGS) entry which is preliminary data.</text>
</comment>
<proteinExistence type="predicted"/>
<dbReference type="OrthoDB" id="3824970at2759"/>
<feature type="region of interest" description="Disordered" evidence="11">
    <location>
        <begin position="531"/>
        <end position="590"/>
    </location>
</feature>
<accession>A0A7I8VCX4</accession>
<keyword evidence="7" id="KW-0862">Zinc</keyword>
<dbReference type="PANTHER" id="PTHR15067">
    <property type="entry name" value="E3 UBIQUITIN-PROTEIN LIGASE RNF8"/>
    <property type="match status" value="1"/>
</dbReference>
<feature type="transmembrane region" description="Helical" evidence="12">
    <location>
        <begin position="218"/>
        <end position="239"/>
    </location>
</feature>
<dbReference type="EMBL" id="CAJFCJ010000004">
    <property type="protein sequence ID" value="CAD5113563.1"/>
    <property type="molecule type" value="Genomic_DNA"/>
</dbReference>
<dbReference type="GO" id="GO:0006511">
    <property type="term" value="P:ubiquitin-dependent protein catabolic process"/>
    <property type="evidence" value="ECO:0007669"/>
    <property type="project" value="TreeGrafter"/>
</dbReference>